<proteinExistence type="predicted"/>
<sequence length="31" mass="3531">MVWRSAQLNQVHQDESLGVARCAGWFGEARQ</sequence>
<dbReference type="EMBL" id="LXQA010534441">
    <property type="protein sequence ID" value="MCI57757.1"/>
    <property type="molecule type" value="Genomic_DNA"/>
</dbReference>
<name>A0A392TBF0_9FABA</name>
<accession>A0A392TBF0</accession>
<reference evidence="1 2" key="1">
    <citation type="journal article" date="2018" name="Front. Plant Sci.">
        <title>Red Clover (Trifolium pratense) and Zigzag Clover (T. medium) - A Picture of Genomic Similarities and Differences.</title>
        <authorList>
            <person name="Dluhosova J."/>
            <person name="Istvanek J."/>
            <person name="Nedelnik J."/>
            <person name="Repkova J."/>
        </authorList>
    </citation>
    <scope>NUCLEOTIDE SEQUENCE [LARGE SCALE GENOMIC DNA]</scope>
    <source>
        <strain evidence="2">cv. 10/8</strain>
        <tissue evidence="1">Leaf</tissue>
    </source>
</reference>
<protein>
    <submittedName>
        <fullName evidence="1">Uncharacterized protein</fullName>
    </submittedName>
</protein>
<evidence type="ECO:0000313" key="1">
    <source>
        <dbReference type="EMBL" id="MCI57757.1"/>
    </source>
</evidence>
<dbReference type="AlphaFoldDB" id="A0A392TBF0"/>
<keyword evidence="2" id="KW-1185">Reference proteome</keyword>
<organism evidence="1 2">
    <name type="scientific">Trifolium medium</name>
    <dbReference type="NCBI Taxonomy" id="97028"/>
    <lineage>
        <taxon>Eukaryota</taxon>
        <taxon>Viridiplantae</taxon>
        <taxon>Streptophyta</taxon>
        <taxon>Embryophyta</taxon>
        <taxon>Tracheophyta</taxon>
        <taxon>Spermatophyta</taxon>
        <taxon>Magnoliopsida</taxon>
        <taxon>eudicotyledons</taxon>
        <taxon>Gunneridae</taxon>
        <taxon>Pentapetalae</taxon>
        <taxon>rosids</taxon>
        <taxon>fabids</taxon>
        <taxon>Fabales</taxon>
        <taxon>Fabaceae</taxon>
        <taxon>Papilionoideae</taxon>
        <taxon>50 kb inversion clade</taxon>
        <taxon>NPAAA clade</taxon>
        <taxon>Hologalegina</taxon>
        <taxon>IRL clade</taxon>
        <taxon>Trifolieae</taxon>
        <taxon>Trifolium</taxon>
    </lineage>
</organism>
<dbReference type="Proteomes" id="UP000265520">
    <property type="component" value="Unassembled WGS sequence"/>
</dbReference>
<evidence type="ECO:0000313" key="2">
    <source>
        <dbReference type="Proteomes" id="UP000265520"/>
    </source>
</evidence>
<comment type="caution">
    <text evidence="1">The sequence shown here is derived from an EMBL/GenBank/DDBJ whole genome shotgun (WGS) entry which is preliminary data.</text>
</comment>